<reference evidence="2" key="1">
    <citation type="submission" date="2019-12" db="EMBL/GenBank/DDBJ databases">
        <title>High-Quality draft genome sequences of three cyanobacteria isolated from the limestone walls of the Old Cathedral of Coimbra.</title>
        <authorList>
            <person name="Tiago I."/>
            <person name="Soares F."/>
            <person name="Portugal A."/>
        </authorList>
    </citation>
    <scope>NUCLEOTIDE SEQUENCE</scope>
    <source>
        <strain evidence="2">A</strain>
    </source>
</reference>
<dbReference type="InterPro" id="IPR048173">
    <property type="entry name" value="Sll0314-like"/>
</dbReference>
<dbReference type="SUPFAM" id="SSF48452">
    <property type="entry name" value="TPR-like"/>
    <property type="match status" value="1"/>
</dbReference>
<dbReference type="InterPro" id="IPR019734">
    <property type="entry name" value="TPR_rpt"/>
</dbReference>
<feature type="repeat" description="TPR" evidence="1">
    <location>
        <begin position="226"/>
        <end position="259"/>
    </location>
</feature>
<dbReference type="SMART" id="SM00028">
    <property type="entry name" value="TPR"/>
    <property type="match status" value="2"/>
</dbReference>
<dbReference type="InterPro" id="IPR011990">
    <property type="entry name" value="TPR-like_helical_dom_sf"/>
</dbReference>
<keyword evidence="3" id="KW-1185">Reference proteome</keyword>
<sequence length="311" mass="33611">MVRLSAAQPTTRWTSQTITRTLKRSLGTAAMLVGLLASPSLAKDPFRTGSAAKPIDDQTEAAFLSVFKKGDYVSAKADLAKAPASEPLAAALKAAIAYTYWAGEQNPQTKQALLDEFSTYATQTKQVAQQSTDPLRSNLYKAVGNFLEGAYMVGKDGVVRGTAGALGKLQQAFQNLDAAEKIDPNDPELNLVKGYIDLLLSVTVNLPLSSPADAINRLETKAQPAYLSQRGLAIGYRDLKQYDKALQAVDQAIQAAPTNPDLKYLKGQILYRQGKRADSVALFQEALKDAKQLPPSQVSQIQRELRVAQGQ</sequence>
<gene>
    <name evidence="2" type="ORF">GS601_02320</name>
</gene>
<accession>A0A8J8CI55</accession>
<evidence type="ECO:0000313" key="3">
    <source>
        <dbReference type="Proteomes" id="UP000646053"/>
    </source>
</evidence>
<evidence type="ECO:0000313" key="2">
    <source>
        <dbReference type="EMBL" id="NDJ16131.1"/>
    </source>
</evidence>
<dbReference type="Pfam" id="PF14559">
    <property type="entry name" value="TPR_19"/>
    <property type="match status" value="1"/>
</dbReference>
<dbReference type="RefSeq" id="WP_162421646.1">
    <property type="nucleotide sequence ID" value="NZ_WVIE01000002.1"/>
</dbReference>
<organism evidence="2 3">
    <name type="scientific">Myxacorys almedinensis A</name>
    <dbReference type="NCBI Taxonomy" id="2690445"/>
    <lineage>
        <taxon>Bacteria</taxon>
        <taxon>Bacillati</taxon>
        <taxon>Cyanobacteriota</taxon>
        <taxon>Cyanophyceae</taxon>
        <taxon>Leptolyngbyales</taxon>
        <taxon>Leptolyngbyaceae</taxon>
        <taxon>Myxacorys</taxon>
        <taxon>Myxacorys almedinensis</taxon>
    </lineage>
</organism>
<name>A0A8J8CI55_9CYAN</name>
<dbReference type="PROSITE" id="PS50005">
    <property type="entry name" value="TPR"/>
    <property type="match status" value="1"/>
</dbReference>
<protein>
    <submittedName>
        <fullName evidence="2">Tetratricopeptide repeat protein</fullName>
    </submittedName>
</protein>
<evidence type="ECO:0000256" key="1">
    <source>
        <dbReference type="PROSITE-ProRule" id="PRU00339"/>
    </source>
</evidence>
<proteinExistence type="predicted"/>
<dbReference type="EMBL" id="WVIE01000002">
    <property type="protein sequence ID" value="NDJ16131.1"/>
    <property type="molecule type" value="Genomic_DNA"/>
</dbReference>
<comment type="caution">
    <text evidence="2">The sequence shown here is derived from an EMBL/GenBank/DDBJ whole genome shotgun (WGS) entry which is preliminary data.</text>
</comment>
<dbReference type="Proteomes" id="UP000646053">
    <property type="component" value="Unassembled WGS sequence"/>
</dbReference>
<dbReference type="NCBIfam" id="NF041522">
    <property type="entry name" value="TPR_sll0314"/>
    <property type="match status" value="1"/>
</dbReference>
<dbReference type="Gene3D" id="1.25.40.10">
    <property type="entry name" value="Tetratricopeptide repeat domain"/>
    <property type="match status" value="1"/>
</dbReference>
<dbReference type="AlphaFoldDB" id="A0A8J8CI55"/>
<keyword evidence="1" id="KW-0802">TPR repeat</keyword>